<dbReference type="OrthoDB" id="3138711at2759"/>
<evidence type="ECO:0000259" key="1">
    <source>
        <dbReference type="PROSITE" id="PS50011"/>
    </source>
</evidence>
<dbReference type="InterPro" id="IPR052396">
    <property type="entry name" value="Meiotic_Drive_Suppr_Kinase"/>
</dbReference>
<dbReference type="GeneID" id="63684694"/>
<dbReference type="Gene3D" id="1.10.510.10">
    <property type="entry name" value="Transferase(Phosphotransferase) domain 1"/>
    <property type="match status" value="1"/>
</dbReference>
<dbReference type="Proteomes" id="UP000030653">
    <property type="component" value="Unassembled WGS sequence"/>
</dbReference>
<dbReference type="PANTHER" id="PTHR37171">
    <property type="entry name" value="SERINE/THREONINE-PROTEIN KINASE YRZF-RELATED"/>
    <property type="match status" value="1"/>
</dbReference>
<name>M5G4V6_DACPD</name>
<dbReference type="GO" id="GO:0004672">
    <property type="term" value="F:protein kinase activity"/>
    <property type="evidence" value="ECO:0007669"/>
    <property type="project" value="InterPro"/>
</dbReference>
<organism evidence="2 3">
    <name type="scientific">Dacryopinax primogenitus (strain DJM 731)</name>
    <name type="common">Brown rot fungus</name>
    <dbReference type="NCBI Taxonomy" id="1858805"/>
    <lineage>
        <taxon>Eukaryota</taxon>
        <taxon>Fungi</taxon>
        <taxon>Dikarya</taxon>
        <taxon>Basidiomycota</taxon>
        <taxon>Agaricomycotina</taxon>
        <taxon>Dacrymycetes</taxon>
        <taxon>Dacrymycetales</taxon>
        <taxon>Dacrymycetaceae</taxon>
        <taxon>Dacryopinax</taxon>
    </lineage>
</organism>
<dbReference type="AlphaFoldDB" id="M5G4V6"/>
<feature type="domain" description="Protein kinase" evidence="1">
    <location>
        <begin position="78"/>
        <end position="338"/>
    </location>
</feature>
<dbReference type="EMBL" id="JH795856">
    <property type="protein sequence ID" value="EJU05296.1"/>
    <property type="molecule type" value="Genomic_DNA"/>
</dbReference>
<gene>
    <name evidence="2" type="ORF">DACRYDRAFT_113457</name>
</gene>
<dbReference type="SUPFAM" id="SSF56112">
    <property type="entry name" value="Protein kinase-like (PK-like)"/>
    <property type="match status" value="1"/>
</dbReference>
<dbReference type="HOGENOM" id="CLU_076393_0_0_1"/>
<dbReference type="InterPro" id="IPR000719">
    <property type="entry name" value="Prot_kinase_dom"/>
</dbReference>
<dbReference type="InterPro" id="IPR011009">
    <property type="entry name" value="Kinase-like_dom_sf"/>
</dbReference>
<dbReference type="STRING" id="1858805.M5G4V6"/>
<evidence type="ECO:0000313" key="2">
    <source>
        <dbReference type="EMBL" id="EJU05296.1"/>
    </source>
</evidence>
<sequence>MTQNARLDLFQQEKEKQGFWLERKELAIEHPLSPEITITGVRDEQLDDVCEPASQPGIASPSEPHPLYKPSTCVMLKLIRGLHVGPNCWSQVWLTQRRPLRESEGADCVAKFVQEGLFPKPDSFCEGPEICRATGLYRREAQAYARMESIQGKIIPKSYGFYTFTLPGNQMVQGHVMEYIDGTPLVHDYKSMRDGTWELPVAREERRRSMISLVDAVYAIYALGVNHGDLRPSNVLQLRTDPVRYVIIDFGRASLIDVGRGRIRDQLSYGQREDRMGLWECLCEIEEAEFVLEWMKECMTSEAPLTGLFQKKEFLEYNAPRARGIEYRYRESAKHYAI</sequence>
<accession>M5G4V6</accession>
<proteinExistence type="predicted"/>
<dbReference type="PROSITE" id="PS50011">
    <property type="entry name" value="PROTEIN_KINASE_DOM"/>
    <property type="match status" value="1"/>
</dbReference>
<evidence type="ECO:0000313" key="3">
    <source>
        <dbReference type="Proteomes" id="UP000030653"/>
    </source>
</evidence>
<protein>
    <recommendedName>
        <fullName evidence="1">Protein kinase domain-containing protein</fullName>
    </recommendedName>
</protein>
<dbReference type="GO" id="GO:0005524">
    <property type="term" value="F:ATP binding"/>
    <property type="evidence" value="ECO:0007669"/>
    <property type="project" value="InterPro"/>
</dbReference>
<keyword evidence="3" id="KW-1185">Reference proteome</keyword>
<dbReference type="RefSeq" id="XP_040632190.1">
    <property type="nucleotide sequence ID" value="XM_040769632.1"/>
</dbReference>
<reference evidence="2 3" key="1">
    <citation type="journal article" date="2012" name="Science">
        <title>The Paleozoic origin of enzymatic lignin decomposition reconstructed from 31 fungal genomes.</title>
        <authorList>
            <person name="Floudas D."/>
            <person name="Binder M."/>
            <person name="Riley R."/>
            <person name="Barry K."/>
            <person name="Blanchette R.A."/>
            <person name="Henrissat B."/>
            <person name="Martinez A.T."/>
            <person name="Otillar R."/>
            <person name="Spatafora J.W."/>
            <person name="Yadav J.S."/>
            <person name="Aerts A."/>
            <person name="Benoit I."/>
            <person name="Boyd A."/>
            <person name="Carlson A."/>
            <person name="Copeland A."/>
            <person name="Coutinho P.M."/>
            <person name="de Vries R.P."/>
            <person name="Ferreira P."/>
            <person name="Findley K."/>
            <person name="Foster B."/>
            <person name="Gaskell J."/>
            <person name="Glotzer D."/>
            <person name="Gorecki P."/>
            <person name="Heitman J."/>
            <person name="Hesse C."/>
            <person name="Hori C."/>
            <person name="Igarashi K."/>
            <person name="Jurgens J.A."/>
            <person name="Kallen N."/>
            <person name="Kersten P."/>
            <person name="Kohler A."/>
            <person name="Kuees U."/>
            <person name="Kumar T.K.A."/>
            <person name="Kuo A."/>
            <person name="LaButti K."/>
            <person name="Larrondo L.F."/>
            <person name="Lindquist E."/>
            <person name="Ling A."/>
            <person name="Lombard V."/>
            <person name="Lucas S."/>
            <person name="Lundell T."/>
            <person name="Martin R."/>
            <person name="McLaughlin D.J."/>
            <person name="Morgenstern I."/>
            <person name="Morin E."/>
            <person name="Murat C."/>
            <person name="Nagy L.G."/>
            <person name="Nolan M."/>
            <person name="Ohm R.A."/>
            <person name="Patyshakuliyeva A."/>
            <person name="Rokas A."/>
            <person name="Ruiz-Duenas F.J."/>
            <person name="Sabat G."/>
            <person name="Salamov A."/>
            <person name="Samejima M."/>
            <person name="Schmutz J."/>
            <person name="Slot J.C."/>
            <person name="St John F."/>
            <person name="Stenlid J."/>
            <person name="Sun H."/>
            <person name="Sun S."/>
            <person name="Syed K."/>
            <person name="Tsang A."/>
            <person name="Wiebenga A."/>
            <person name="Young D."/>
            <person name="Pisabarro A."/>
            <person name="Eastwood D.C."/>
            <person name="Martin F."/>
            <person name="Cullen D."/>
            <person name="Grigoriev I.V."/>
            <person name="Hibbett D.S."/>
        </authorList>
    </citation>
    <scope>NUCLEOTIDE SEQUENCE [LARGE SCALE GENOMIC DNA]</scope>
    <source>
        <strain evidence="2 3">DJM-731 SS1</strain>
    </source>
</reference>
<dbReference type="PANTHER" id="PTHR37171:SF1">
    <property type="entry name" value="SERINE_THREONINE-PROTEIN KINASE YRZF-RELATED"/>
    <property type="match status" value="1"/>
</dbReference>